<dbReference type="EMBL" id="WCSY01000012">
    <property type="protein sequence ID" value="KAB4311644.1"/>
    <property type="molecule type" value="Genomic_DNA"/>
</dbReference>
<dbReference type="PANTHER" id="PTHR43823">
    <property type="entry name" value="SPORULATION PROTEIN YKVU"/>
    <property type="match status" value="1"/>
</dbReference>
<dbReference type="Proteomes" id="UP000283616">
    <property type="component" value="Unassembled WGS sequence"/>
</dbReference>
<evidence type="ECO:0000256" key="2">
    <source>
        <dbReference type="ARBA" id="ARBA00008417"/>
    </source>
</evidence>
<feature type="transmembrane region" description="Helical" evidence="10">
    <location>
        <begin position="318"/>
        <end position="340"/>
    </location>
</feature>
<dbReference type="InterPro" id="IPR048279">
    <property type="entry name" value="MdtK-like"/>
</dbReference>
<evidence type="ECO:0000256" key="9">
    <source>
        <dbReference type="ARBA" id="ARBA00023251"/>
    </source>
</evidence>
<dbReference type="PANTHER" id="PTHR43823:SF3">
    <property type="entry name" value="MULTIDRUG EXPORT PROTEIN MEPA"/>
    <property type="match status" value="1"/>
</dbReference>
<evidence type="ECO:0000256" key="4">
    <source>
        <dbReference type="ARBA" id="ARBA00022448"/>
    </source>
</evidence>
<dbReference type="PATRIC" id="fig|818.23.peg.2360"/>
<evidence type="ECO:0000256" key="10">
    <source>
        <dbReference type="SAM" id="Phobius"/>
    </source>
</evidence>
<evidence type="ECO:0000256" key="7">
    <source>
        <dbReference type="ARBA" id="ARBA00022989"/>
    </source>
</evidence>
<dbReference type="NCBIfam" id="TIGR00797">
    <property type="entry name" value="matE"/>
    <property type="match status" value="1"/>
</dbReference>
<organism evidence="20 25">
    <name type="scientific">Bacteroides thetaiotaomicron</name>
    <dbReference type="NCBI Taxonomy" id="818"/>
    <lineage>
        <taxon>Bacteria</taxon>
        <taxon>Pseudomonadati</taxon>
        <taxon>Bacteroidota</taxon>
        <taxon>Bacteroidia</taxon>
        <taxon>Bacteroidales</taxon>
        <taxon>Bacteroidaceae</taxon>
        <taxon>Bacteroides</taxon>
    </lineage>
</organism>
<dbReference type="RefSeq" id="WP_008761372.1">
    <property type="nucleotide sequence ID" value="NZ_AP022660.1"/>
</dbReference>
<reference evidence="25 26" key="2">
    <citation type="submission" date="2018-08" db="EMBL/GenBank/DDBJ databases">
        <title>A genome reference for cultivated species of the human gut microbiota.</title>
        <authorList>
            <person name="Zou Y."/>
            <person name="Xue W."/>
            <person name="Luo G."/>
        </authorList>
    </citation>
    <scope>NUCLEOTIDE SEQUENCE [LARGE SCALE GENOMIC DNA]</scope>
    <source>
        <strain evidence="20 25">AF37-12</strain>
        <strain evidence="19 26">AM30-26</strain>
    </source>
</reference>
<evidence type="ECO:0000313" key="21">
    <source>
        <dbReference type="EMBL" id="UYU68895.1"/>
    </source>
</evidence>
<evidence type="ECO:0000256" key="1">
    <source>
        <dbReference type="ARBA" id="ARBA00004651"/>
    </source>
</evidence>
<evidence type="ECO:0000313" key="29">
    <source>
        <dbReference type="Proteomes" id="UP000440614"/>
    </source>
</evidence>
<dbReference type="EMBL" id="AP022660">
    <property type="protein sequence ID" value="BCA50395.1"/>
    <property type="molecule type" value="Genomic_DNA"/>
</dbReference>
<feature type="transmembrane region" description="Helical" evidence="10">
    <location>
        <begin position="170"/>
        <end position="190"/>
    </location>
</feature>
<evidence type="ECO:0000313" key="22">
    <source>
        <dbReference type="EMBL" id="UYU90491.1"/>
    </source>
</evidence>
<evidence type="ECO:0000313" key="13">
    <source>
        <dbReference type="EMBL" id="CUP83162.1"/>
    </source>
</evidence>
<dbReference type="KEGG" id="btho:Btheta7330_02286"/>
<reference evidence="23 24" key="1">
    <citation type="submission" date="2015-09" db="EMBL/GenBank/DDBJ databases">
        <authorList>
            <consortium name="Pathogen Informatics"/>
        </authorList>
    </citation>
    <scope>NUCLEOTIDE SEQUENCE [LARGE SCALE GENOMIC DNA]</scope>
    <source>
        <strain evidence="12 24">2789STDY5834899</strain>
        <strain evidence="13 23">2789STDY5834945</strain>
    </source>
</reference>
<accession>A0A0P0FMY7</accession>
<evidence type="ECO:0000256" key="3">
    <source>
        <dbReference type="ARBA" id="ARBA00022106"/>
    </source>
</evidence>
<keyword evidence="5" id="KW-1003">Cell membrane</keyword>
<feature type="transmembrane region" description="Helical" evidence="10">
    <location>
        <begin position="196"/>
        <end position="216"/>
    </location>
</feature>
<evidence type="ECO:0000313" key="25">
    <source>
        <dbReference type="Proteomes" id="UP000283616"/>
    </source>
</evidence>
<dbReference type="GO" id="GO:0042910">
    <property type="term" value="F:xenobiotic transmembrane transporter activity"/>
    <property type="evidence" value="ECO:0007669"/>
    <property type="project" value="InterPro"/>
</dbReference>
<dbReference type="EMBL" id="JAHYQA010000019">
    <property type="protein sequence ID" value="MCE9240057.1"/>
    <property type="molecule type" value="Genomic_DNA"/>
</dbReference>
<dbReference type="EMBL" id="QSJP01000003">
    <property type="protein sequence ID" value="RHD90254.1"/>
    <property type="molecule type" value="Genomic_DNA"/>
</dbReference>
<feature type="transmembrane region" description="Helical" evidence="10">
    <location>
        <begin position="418"/>
        <end position="441"/>
    </location>
</feature>
<feature type="transmembrane region" description="Helical" evidence="10">
    <location>
        <begin position="21"/>
        <end position="38"/>
    </location>
</feature>
<evidence type="ECO:0000313" key="23">
    <source>
        <dbReference type="Proteomes" id="UP000095541"/>
    </source>
</evidence>
<name>A0A0P0FMY7_BACT4</name>
<gene>
    <name evidence="13" type="primary">mepA_3</name>
    <name evidence="12" type="synonym">mepA_1</name>
    <name evidence="11" type="ORF">BatF92_23370</name>
    <name evidence="20" type="ORF">DW011_07640</name>
    <name evidence="19" type="ORF">DW780_04540</name>
    <name evidence="12" type="ORF">ERS852511_00214</name>
    <name evidence="13" type="ORF">ERS852557_01835</name>
    <name evidence="15" type="ORF">GAN75_07490</name>
    <name evidence="16" type="ORF">GAN91_08205</name>
    <name evidence="14" type="ORF">GAO51_13985</name>
    <name evidence="18" type="ORF">K0H07_23235</name>
    <name evidence="17" type="ORF">KHY35_03065</name>
    <name evidence="21" type="ORF">KQP68_11780</name>
    <name evidence="22" type="ORF">KQP74_21590</name>
</gene>
<evidence type="ECO:0000313" key="30">
    <source>
        <dbReference type="Proteomes" id="UP000500882"/>
    </source>
</evidence>
<evidence type="ECO:0000313" key="12">
    <source>
        <dbReference type="EMBL" id="CUO82279.1"/>
    </source>
</evidence>
<keyword evidence="7 10" id="KW-1133">Transmembrane helix</keyword>
<dbReference type="InterPro" id="IPR045070">
    <property type="entry name" value="MATE_MepA-like"/>
</dbReference>
<dbReference type="GO" id="GO:0015297">
    <property type="term" value="F:antiporter activity"/>
    <property type="evidence" value="ECO:0007669"/>
    <property type="project" value="InterPro"/>
</dbReference>
<dbReference type="Proteomes" id="UP001162960">
    <property type="component" value="Chromosome"/>
</dbReference>
<feature type="transmembrane region" description="Helical" evidence="10">
    <location>
        <begin position="50"/>
        <end position="74"/>
    </location>
</feature>
<evidence type="ECO:0000256" key="6">
    <source>
        <dbReference type="ARBA" id="ARBA00022692"/>
    </source>
</evidence>
<keyword evidence="4" id="KW-0813">Transport</keyword>
<dbReference type="EMBL" id="CP083680">
    <property type="protein sequence ID" value="UYU68895.1"/>
    <property type="molecule type" value="Genomic_DNA"/>
</dbReference>
<reference evidence="18" key="7">
    <citation type="submission" date="2021-07" db="EMBL/GenBank/DDBJ databases">
        <title>Comparative genomics of Bacteroides fragilis group isolates reveals species-dependent resistance mechanisms and validates clinical tools for resistance prediction.</title>
        <authorList>
            <person name="Wallace M.J."/>
            <person name="Jean S."/>
            <person name="Wallace M.A."/>
            <person name="Carey-Ann B.D."/>
            <person name="Dantas G."/>
        </authorList>
    </citation>
    <scope>NUCLEOTIDE SEQUENCE</scope>
    <source>
        <strain evidence="18">BJH_160</strain>
    </source>
</reference>
<reference evidence="27 28" key="3">
    <citation type="journal article" date="2019" name="Nat. Med.">
        <title>A library of human gut bacterial isolates paired with longitudinal multiomics data enables mechanistic microbiome research.</title>
        <authorList>
            <person name="Poyet M."/>
            <person name="Groussin M."/>
            <person name="Gibbons S.M."/>
            <person name="Avila-Pacheco J."/>
            <person name="Jiang X."/>
            <person name="Kearney S.M."/>
            <person name="Perrotta A.R."/>
            <person name="Berdy B."/>
            <person name="Zhao S."/>
            <person name="Lieberman T.D."/>
            <person name="Swanson P.K."/>
            <person name="Smith M."/>
            <person name="Roesemann S."/>
            <person name="Alexander J.E."/>
            <person name="Rich S.A."/>
            <person name="Livny J."/>
            <person name="Vlamakis H."/>
            <person name="Clish C."/>
            <person name="Bullock K."/>
            <person name="Deik A."/>
            <person name="Scott J."/>
            <person name="Pierce K.A."/>
            <person name="Xavier R.J."/>
            <person name="Alm E.J."/>
        </authorList>
    </citation>
    <scope>NUCLEOTIDE SEQUENCE [LARGE SCALE GENOMIC DNA]</scope>
    <source>
        <strain evidence="15 27">BIOML-A160</strain>
        <strain evidence="16 28">BIOML-A162</strain>
        <strain evidence="14 29">BIOML-A188</strain>
    </source>
</reference>
<dbReference type="EMBL" id="QROV01000007">
    <property type="protein sequence ID" value="RHL61099.1"/>
    <property type="molecule type" value="Genomic_DNA"/>
</dbReference>
<dbReference type="CDD" id="cd13143">
    <property type="entry name" value="MATE_MepA_like"/>
    <property type="match status" value="1"/>
</dbReference>
<feature type="transmembrane region" description="Helical" evidence="10">
    <location>
        <begin position="95"/>
        <end position="118"/>
    </location>
</feature>
<reference evidence="11 30" key="4">
    <citation type="submission" date="2020-02" db="EMBL/GenBank/DDBJ databases">
        <title>Whole-genome sequencing and comparative analysis of the genomes of Bacteroides thetaiotaomicron and Escherichia coli isolated from a healthy resident in Vietnam.</title>
        <authorList>
            <person name="Mohsin M."/>
            <person name="Tanaka K."/>
            <person name="Kawahara R."/>
            <person name="Kondo S."/>
            <person name="Noguchi H."/>
            <person name="Motooka D."/>
            <person name="Nakamura S."/>
            <person name="Khong D.T."/>
            <person name="Nguyen T.N."/>
            <person name="Tran H.T."/>
            <person name="Yamamoto Y."/>
        </authorList>
    </citation>
    <scope>NUCLEOTIDE SEQUENCE [LARGE SCALE GENOMIC DNA]</scope>
    <source>
        <strain evidence="11 30">F9-2</strain>
    </source>
</reference>
<dbReference type="Proteomes" id="UP000500882">
    <property type="component" value="Chromosome"/>
</dbReference>
<dbReference type="PIRSF" id="PIRSF006603">
    <property type="entry name" value="DinF"/>
    <property type="match status" value="1"/>
</dbReference>
<evidence type="ECO:0000313" key="17">
    <source>
        <dbReference type="EMBL" id="MBS5409687.1"/>
    </source>
</evidence>
<dbReference type="EMBL" id="JAGZEE010000002">
    <property type="protein sequence ID" value="MBS5409687.1"/>
    <property type="molecule type" value="Genomic_DNA"/>
</dbReference>
<evidence type="ECO:0000256" key="8">
    <source>
        <dbReference type="ARBA" id="ARBA00023136"/>
    </source>
</evidence>
<feature type="transmembrane region" description="Helical" evidence="10">
    <location>
        <begin position="273"/>
        <end position="297"/>
    </location>
</feature>
<evidence type="ECO:0000313" key="11">
    <source>
        <dbReference type="EMBL" id="BCA50395.1"/>
    </source>
</evidence>
<evidence type="ECO:0000256" key="5">
    <source>
        <dbReference type="ARBA" id="ARBA00022475"/>
    </source>
</evidence>
<dbReference type="GeneID" id="60926664"/>
<dbReference type="EMBL" id="CZAP01000001">
    <property type="protein sequence ID" value="CUO82279.1"/>
    <property type="molecule type" value="Genomic_DNA"/>
</dbReference>
<dbReference type="Proteomes" id="UP000436858">
    <property type="component" value="Unassembled WGS sequence"/>
</dbReference>
<evidence type="ECO:0000313" key="27">
    <source>
        <dbReference type="Proteomes" id="UP000436825"/>
    </source>
</evidence>
<dbReference type="AlphaFoldDB" id="A0A0P0FMY7"/>
<dbReference type="Pfam" id="PF01554">
    <property type="entry name" value="MatE"/>
    <property type="match status" value="2"/>
</dbReference>
<dbReference type="GO" id="GO:0046677">
    <property type="term" value="P:response to antibiotic"/>
    <property type="evidence" value="ECO:0007669"/>
    <property type="project" value="UniProtKB-KW"/>
</dbReference>
<dbReference type="EMBL" id="CZBI01000002">
    <property type="protein sequence ID" value="CUP83162.1"/>
    <property type="molecule type" value="Genomic_DNA"/>
</dbReference>
<dbReference type="InterPro" id="IPR051327">
    <property type="entry name" value="MATE_MepA_subfamily"/>
</dbReference>
<dbReference type="GO" id="GO:0005886">
    <property type="term" value="C:plasma membrane"/>
    <property type="evidence" value="ECO:0007669"/>
    <property type="project" value="UniProtKB-SubCell"/>
</dbReference>
<keyword evidence="9" id="KW-0046">Antibiotic resistance</keyword>
<evidence type="ECO:0000313" key="28">
    <source>
        <dbReference type="Proteomes" id="UP000436858"/>
    </source>
</evidence>
<dbReference type="InterPro" id="IPR002528">
    <property type="entry name" value="MATE_fam"/>
</dbReference>
<evidence type="ECO:0000313" key="14">
    <source>
        <dbReference type="EMBL" id="KAB4311644.1"/>
    </source>
</evidence>
<reference evidence="21 31" key="6">
    <citation type="submission" date="2021-06" db="EMBL/GenBank/DDBJ databases">
        <title>Interrogation of the integrated mobile genetic elements in gut-associated Bacteroides with a consensus prediction approach.</title>
        <authorList>
            <person name="Campbell D.E."/>
            <person name="Leigh J.R."/>
            <person name="Kim T."/>
            <person name="England W."/>
            <person name="Whitaker R.J."/>
            <person name="Degnan P.H."/>
        </authorList>
    </citation>
    <scope>NUCLEOTIDE SEQUENCE [LARGE SCALE GENOMIC DNA]</scope>
    <source>
        <strain evidence="22">VPI-3443</strain>
        <strain evidence="21 31">WAL8669</strain>
    </source>
</reference>
<keyword evidence="8 10" id="KW-0472">Membrane</keyword>
<keyword evidence="6 10" id="KW-0812">Transmembrane</keyword>
<proteinExistence type="inferred from homology"/>
<comment type="subcellular location">
    <subcellularLocation>
        <location evidence="1">Cell membrane</location>
        <topology evidence="1">Multi-pass membrane protein</topology>
    </subcellularLocation>
</comment>
<evidence type="ECO:0000313" key="15">
    <source>
        <dbReference type="EMBL" id="KAB4457231.1"/>
    </source>
</evidence>
<evidence type="ECO:0000313" key="26">
    <source>
        <dbReference type="Proteomes" id="UP000284785"/>
    </source>
</evidence>
<feature type="transmembrane region" description="Helical" evidence="10">
    <location>
        <begin position="138"/>
        <end position="158"/>
    </location>
</feature>
<protein>
    <recommendedName>
        <fullName evidence="3">Multidrug export protein MepA</fullName>
    </recommendedName>
</protein>
<comment type="similarity">
    <text evidence="2">Belongs to the multi antimicrobial extrusion (MATE) (TC 2.A.66.1) family. MepA subfamily.</text>
</comment>
<evidence type="ECO:0000313" key="19">
    <source>
        <dbReference type="EMBL" id="RHD90254.1"/>
    </source>
</evidence>
<feature type="transmembrane region" description="Helical" evidence="10">
    <location>
        <begin position="392"/>
        <end position="412"/>
    </location>
</feature>
<evidence type="ECO:0000313" key="16">
    <source>
        <dbReference type="EMBL" id="KAB4483770.1"/>
    </source>
</evidence>
<feature type="transmembrane region" description="Helical" evidence="10">
    <location>
        <begin position="236"/>
        <end position="261"/>
    </location>
</feature>
<feature type="transmembrane region" description="Helical" evidence="10">
    <location>
        <begin position="360"/>
        <end position="380"/>
    </location>
</feature>
<sequence>MSKNDPHILGKESIGKLLLQYSIPAIIGMTITSIYNIIDSIFIGHGVGAMAIAGLAVSFPLMNLVVAFCTLVSAGGSTIASIRLGQKDMKGATEILSHTLMLCITNSFFFGILSFIFLDDILTFFGASPDTLPYARSFMQVILLGTPITYTMIGLNNVMRATGYPKKAMLTSMVTVVANIILAPIFIFHFEWGMRGAATATVISQLIGMVWVVSHFCKKDSTVHFEGKVWKMKGRIVESIFAIGMSPFLMNVCACAIVIVINNSLQEHGGDMAIGAYGIINRLLTLYVMIVLGLTMGMQPIVGYNFGAQKIDRVKQTLKLGIISGVVITSSGFLICEFFPHAVSAVFTDSDELIGLAVDGLRLTVLMFPFVGAQIVIGNFFQSIGKVKISIFLSLTRQLLYLLPCLLLFPHWWGLKGIWISLPVSDSLAFITAVISLMIYIKKVSKEHPIADKVAE</sequence>
<dbReference type="Proteomes" id="UP000440614">
    <property type="component" value="Unassembled WGS sequence"/>
</dbReference>
<evidence type="ECO:0000313" key="18">
    <source>
        <dbReference type="EMBL" id="MCE9240057.1"/>
    </source>
</evidence>
<dbReference type="Proteomes" id="UP001156218">
    <property type="component" value="Chromosome"/>
</dbReference>
<dbReference type="OMA" id="WRYAIPS"/>
<dbReference type="EMBL" id="WCRW01000004">
    <property type="protein sequence ID" value="KAB4457231.1"/>
    <property type="molecule type" value="Genomic_DNA"/>
</dbReference>
<dbReference type="EMBL" id="WCRY01000006">
    <property type="protein sequence ID" value="KAB4483770.1"/>
    <property type="molecule type" value="Genomic_DNA"/>
</dbReference>
<dbReference type="Proteomes" id="UP000284785">
    <property type="component" value="Unassembled WGS sequence"/>
</dbReference>
<dbReference type="Proteomes" id="UP000782901">
    <property type="component" value="Unassembled WGS sequence"/>
</dbReference>
<dbReference type="Proteomes" id="UP000095576">
    <property type="component" value="Unassembled WGS sequence"/>
</dbReference>
<reference evidence="17" key="5">
    <citation type="submission" date="2021-02" db="EMBL/GenBank/DDBJ databases">
        <title>Infant gut strain persistence is associated with maternal origin, phylogeny, and functional potential including surface adhesion and iron acquisition.</title>
        <authorList>
            <person name="Lou Y.C."/>
        </authorList>
    </citation>
    <scope>NUCLEOTIDE SEQUENCE</scope>
    <source>
        <strain evidence="17">L3_082_243G1_dasL3_082_243G1_maxbin2.maxbin.015s ta_sub</strain>
    </source>
</reference>
<evidence type="ECO:0000313" key="20">
    <source>
        <dbReference type="EMBL" id="RHL61099.1"/>
    </source>
</evidence>
<dbReference type="Proteomes" id="UP000436825">
    <property type="component" value="Unassembled WGS sequence"/>
</dbReference>
<evidence type="ECO:0000313" key="31">
    <source>
        <dbReference type="Proteomes" id="UP001156218"/>
    </source>
</evidence>
<dbReference type="Proteomes" id="UP000095541">
    <property type="component" value="Unassembled WGS sequence"/>
</dbReference>
<dbReference type="Proteomes" id="UP001200544">
    <property type="component" value="Unassembled WGS sequence"/>
</dbReference>
<evidence type="ECO:0000313" key="24">
    <source>
        <dbReference type="Proteomes" id="UP000095576"/>
    </source>
</evidence>
<dbReference type="EMBL" id="CP083685">
    <property type="protein sequence ID" value="UYU90491.1"/>
    <property type="molecule type" value="Genomic_DNA"/>
</dbReference>